<dbReference type="Proteomes" id="UP001610335">
    <property type="component" value="Unassembled WGS sequence"/>
</dbReference>
<dbReference type="EMBL" id="JBFXLS010000007">
    <property type="protein sequence ID" value="KAL2832004.1"/>
    <property type="molecule type" value="Genomic_DNA"/>
</dbReference>
<keyword evidence="1" id="KW-0812">Transmembrane</keyword>
<proteinExistence type="predicted"/>
<keyword evidence="1" id="KW-0472">Membrane</keyword>
<name>A0ABR4IXH6_9EURO</name>
<organism evidence="2 3">
    <name type="scientific">Aspergillus cavernicola</name>
    <dbReference type="NCBI Taxonomy" id="176166"/>
    <lineage>
        <taxon>Eukaryota</taxon>
        <taxon>Fungi</taxon>
        <taxon>Dikarya</taxon>
        <taxon>Ascomycota</taxon>
        <taxon>Pezizomycotina</taxon>
        <taxon>Eurotiomycetes</taxon>
        <taxon>Eurotiomycetidae</taxon>
        <taxon>Eurotiales</taxon>
        <taxon>Aspergillaceae</taxon>
        <taxon>Aspergillus</taxon>
        <taxon>Aspergillus subgen. Nidulantes</taxon>
    </lineage>
</organism>
<keyword evidence="3" id="KW-1185">Reference proteome</keyword>
<evidence type="ECO:0000313" key="2">
    <source>
        <dbReference type="EMBL" id="KAL2832004.1"/>
    </source>
</evidence>
<accession>A0ABR4IXH6</accession>
<evidence type="ECO:0000313" key="3">
    <source>
        <dbReference type="Proteomes" id="UP001610335"/>
    </source>
</evidence>
<protein>
    <submittedName>
        <fullName evidence="2">Uncharacterized protein</fullName>
    </submittedName>
</protein>
<reference evidence="2 3" key="1">
    <citation type="submission" date="2024-07" db="EMBL/GenBank/DDBJ databases">
        <title>Section-level genome sequencing and comparative genomics of Aspergillus sections Usti and Cavernicolus.</title>
        <authorList>
            <consortium name="Lawrence Berkeley National Laboratory"/>
            <person name="Nybo J.L."/>
            <person name="Vesth T.C."/>
            <person name="Theobald S."/>
            <person name="Frisvad J.C."/>
            <person name="Larsen T.O."/>
            <person name="Kjaerboelling I."/>
            <person name="Rothschild-Mancinelli K."/>
            <person name="Lyhne E.K."/>
            <person name="Kogle M.E."/>
            <person name="Barry K."/>
            <person name="Clum A."/>
            <person name="Na H."/>
            <person name="Ledsgaard L."/>
            <person name="Lin J."/>
            <person name="Lipzen A."/>
            <person name="Kuo A."/>
            <person name="Riley R."/>
            <person name="Mondo S."/>
            <person name="LaButti K."/>
            <person name="Haridas S."/>
            <person name="Pangalinan J."/>
            <person name="Salamov A.A."/>
            <person name="Simmons B.A."/>
            <person name="Magnuson J.K."/>
            <person name="Chen J."/>
            <person name="Drula E."/>
            <person name="Henrissat B."/>
            <person name="Wiebenga A."/>
            <person name="Lubbers R.J."/>
            <person name="Gomes A.C."/>
            <person name="Makela M.R."/>
            <person name="Stajich J."/>
            <person name="Grigoriev I.V."/>
            <person name="Mortensen U.H."/>
            <person name="De vries R.P."/>
            <person name="Baker S.E."/>
            <person name="Andersen M.R."/>
        </authorList>
    </citation>
    <scope>NUCLEOTIDE SEQUENCE [LARGE SCALE GENOMIC DNA]</scope>
    <source>
        <strain evidence="2 3">CBS 600.67</strain>
    </source>
</reference>
<evidence type="ECO:0000256" key="1">
    <source>
        <dbReference type="SAM" id="Phobius"/>
    </source>
</evidence>
<feature type="transmembrane region" description="Helical" evidence="1">
    <location>
        <begin position="72"/>
        <end position="92"/>
    </location>
</feature>
<keyword evidence="1" id="KW-1133">Transmembrane helix</keyword>
<comment type="caution">
    <text evidence="2">The sequence shown here is derived from an EMBL/GenBank/DDBJ whole genome shotgun (WGS) entry which is preliminary data.</text>
</comment>
<sequence>MRAYHTVDTTDANTAFSISISLARTFASHHHFLLIVQQSKDTSMKGESTRTEFLHLHRFDFIHAWDEIDTSLLTFLFSFSFFVFMGQLGYLLRY</sequence>
<gene>
    <name evidence="2" type="ORF">BDW59DRAFT_139539</name>
</gene>